<accession>A0A2P2P081</accession>
<protein>
    <submittedName>
        <fullName evidence="1">Uncharacterized protein</fullName>
    </submittedName>
</protein>
<sequence length="31" mass="3455">MMVLALCVEGNGCTHIQRIEFPCPHLQIVCV</sequence>
<dbReference type="EMBL" id="GGEC01067671">
    <property type="protein sequence ID" value="MBX48155.1"/>
    <property type="molecule type" value="Transcribed_RNA"/>
</dbReference>
<name>A0A2P2P081_RHIMU</name>
<evidence type="ECO:0000313" key="1">
    <source>
        <dbReference type="EMBL" id="MBX48155.1"/>
    </source>
</evidence>
<organism evidence="1">
    <name type="scientific">Rhizophora mucronata</name>
    <name type="common">Asiatic mangrove</name>
    <dbReference type="NCBI Taxonomy" id="61149"/>
    <lineage>
        <taxon>Eukaryota</taxon>
        <taxon>Viridiplantae</taxon>
        <taxon>Streptophyta</taxon>
        <taxon>Embryophyta</taxon>
        <taxon>Tracheophyta</taxon>
        <taxon>Spermatophyta</taxon>
        <taxon>Magnoliopsida</taxon>
        <taxon>eudicotyledons</taxon>
        <taxon>Gunneridae</taxon>
        <taxon>Pentapetalae</taxon>
        <taxon>rosids</taxon>
        <taxon>fabids</taxon>
        <taxon>Malpighiales</taxon>
        <taxon>Rhizophoraceae</taxon>
        <taxon>Rhizophora</taxon>
    </lineage>
</organism>
<dbReference type="AlphaFoldDB" id="A0A2P2P081"/>
<proteinExistence type="predicted"/>
<reference evidence="1" key="1">
    <citation type="submission" date="2018-02" db="EMBL/GenBank/DDBJ databases">
        <title>Rhizophora mucronata_Transcriptome.</title>
        <authorList>
            <person name="Meera S.P."/>
            <person name="Sreeshan A."/>
            <person name="Augustine A."/>
        </authorList>
    </citation>
    <scope>NUCLEOTIDE SEQUENCE</scope>
    <source>
        <tissue evidence="1">Leaf</tissue>
    </source>
</reference>